<reference evidence="7" key="1">
    <citation type="submission" date="2024-06" db="EMBL/GenBank/DDBJ databases">
        <authorList>
            <person name="Liu X."/>
            <person name="Lenzi L."/>
            <person name="Haldenby T S."/>
            <person name="Uol C."/>
        </authorList>
    </citation>
    <scope>NUCLEOTIDE SEQUENCE</scope>
</reference>
<feature type="domain" description="C2H2-type" evidence="6">
    <location>
        <begin position="455"/>
        <end position="478"/>
    </location>
</feature>
<feature type="domain" description="C2H2-type" evidence="6">
    <location>
        <begin position="339"/>
        <end position="363"/>
    </location>
</feature>
<sequence length="606" mass="67851">MVAARRAKETEEQRKLQRVGNRRMTAARRVIETRRRIQTKAKQTTTVSEARETEGRSQTRGKERNSQRMAAARTTQNQQGAHEQHMAFEYDPTTQWQPIENAVSVSLTKNHSSCTLQSKTFVTLNDSMSLDAERAALQPHRLSGKTKRPDLVISSMCVLCRQHVPTSPVERRSHLISVHGAQLGASPNFHCLHCGQLFWISEEFSCHQLVSCESCLSLNICKSTYYLHWVLRHQPKLFKLLQDWPLSCKLCSFKCTSIQIFTIHLREQHYSVIPLDLLRKFGQLHFTPVELDSCPFVPYTELISVYTMTVRKRQSLSYALVFPPPIVSYDPEKPSRQIFTCSVCNAQFISVTYCDLHMVQAGHQYFCPFCPYSSDRAATLRAHHITVHARGRQDSSEPSGNEFELSEVDPAGKNIDSEALVPFPDSNISASFPSSSHPSDAASILHTVATRSQFHACDKCPVFCLTMEDLDAHRQTAHPRTPTTTSANLSPNSPPVAVSHHPQKIEEISDGKSKSVQLNDRLDDATPCRSVAGASPVVGRTLVDAASSKEVITPQSPKDQVISSSVRIKAEPGEDEFICDLCEFRSSIRSEIMQHVVGAHQTNSSE</sequence>
<dbReference type="Proteomes" id="UP001497525">
    <property type="component" value="Unassembled WGS sequence"/>
</dbReference>
<evidence type="ECO:0000259" key="6">
    <source>
        <dbReference type="SMART" id="SM00355"/>
    </source>
</evidence>
<feature type="compositionally biased region" description="Basic and acidic residues" evidence="5">
    <location>
        <begin position="49"/>
        <end position="66"/>
    </location>
</feature>
<dbReference type="InterPro" id="IPR013087">
    <property type="entry name" value="Znf_C2H2_type"/>
</dbReference>
<dbReference type="GO" id="GO:0008270">
    <property type="term" value="F:zinc ion binding"/>
    <property type="evidence" value="ECO:0007669"/>
    <property type="project" value="UniProtKB-KW"/>
</dbReference>
<feature type="domain" description="C2H2-type" evidence="6">
    <location>
        <begin position="365"/>
        <end position="388"/>
    </location>
</feature>
<evidence type="ECO:0000256" key="4">
    <source>
        <dbReference type="ARBA" id="ARBA00022833"/>
    </source>
</evidence>
<feature type="compositionally biased region" description="Basic and acidic residues" evidence="5">
    <location>
        <begin position="1"/>
        <end position="15"/>
    </location>
</feature>
<protein>
    <recommendedName>
        <fullName evidence="6">C2H2-type domain-containing protein</fullName>
    </recommendedName>
</protein>
<dbReference type="Gene3D" id="3.30.160.60">
    <property type="entry name" value="Classic Zinc Finger"/>
    <property type="match status" value="1"/>
</dbReference>
<dbReference type="PANTHER" id="PTHR24403:SF109">
    <property type="entry name" value="ZINC FINGER PROTEIN 845-LIKE"/>
    <property type="match status" value="1"/>
</dbReference>
<organism evidence="7 8">
    <name type="scientific">Calicophoron daubneyi</name>
    <name type="common">Rumen fluke</name>
    <name type="synonym">Paramphistomum daubneyi</name>
    <dbReference type="NCBI Taxonomy" id="300641"/>
    <lineage>
        <taxon>Eukaryota</taxon>
        <taxon>Metazoa</taxon>
        <taxon>Spiralia</taxon>
        <taxon>Lophotrochozoa</taxon>
        <taxon>Platyhelminthes</taxon>
        <taxon>Trematoda</taxon>
        <taxon>Digenea</taxon>
        <taxon>Plagiorchiida</taxon>
        <taxon>Pronocephalata</taxon>
        <taxon>Paramphistomoidea</taxon>
        <taxon>Paramphistomidae</taxon>
        <taxon>Calicophoron</taxon>
    </lineage>
</organism>
<dbReference type="SMART" id="SM00355">
    <property type="entry name" value="ZnF_C2H2"/>
    <property type="match status" value="5"/>
</dbReference>
<evidence type="ECO:0000256" key="5">
    <source>
        <dbReference type="SAM" id="MobiDB-lite"/>
    </source>
</evidence>
<evidence type="ECO:0000313" key="8">
    <source>
        <dbReference type="Proteomes" id="UP001497525"/>
    </source>
</evidence>
<name>A0AAV2TTC3_CALDB</name>
<comment type="caution">
    <text evidence="7">The sequence shown here is derived from an EMBL/GenBank/DDBJ whole genome shotgun (WGS) entry which is preliminary data.</text>
</comment>
<gene>
    <name evidence="7" type="ORF">CDAUBV1_LOCUS14799</name>
</gene>
<feature type="region of interest" description="Disordered" evidence="5">
    <location>
        <begin position="1"/>
        <end position="82"/>
    </location>
</feature>
<feature type="domain" description="C2H2-type" evidence="6">
    <location>
        <begin position="246"/>
        <end position="269"/>
    </location>
</feature>
<feature type="domain" description="C2H2-type" evidence="6">
    <location>
        <begin position="577"/>
        <end position="600"/>
    </location>
</feature>
<keyword evidence="4" id="KW-0862">Zinc</keyword>
<evidence type="ECO:0000313" key="7">
    <source>
        <dbReference type="EMBL" id="CAL5139683.1"/>
    </source>
</evidence>
<dbReference type="EMBL" id="CAXLJL010000623">
    <property type="protein sequence ID" value="CAL5139683.1"/>
    <property type="molecule type" value="Genomic_DNA"/>
</dbReference>
<proteinExistence type="predicted"/>
<feature type="region of interest" description="Disordered" evidence="5">
    <location>
        <begin position="475"/>
        <end position="499"/>
    </location>
</feature>
<evidence type="ECO:0000256" key="1">
    <source>
        <dbReference type="ARBA" id="ARBA00022723"/>
    </source>
</evidence>
<evidence type="ECO:0000256" key="3">
    <source>
        <dbReference type="ARBA" id="ARBA00022771"/>
    </source>
</evidence>
<keyword evidence="3" id="KW-0863">Zinc-finger</keyword>
<keyword evidence="2" id="KW-0677">Repeat</keyword>
<keyword evidence="1" id="KW-0479">Metal-binding</keyword>
<dbReference type="InterPro" id="IPR050688">
    <property type="entry name" value="Zinc_finger/UBP_domain"/>
</dbReference>
<dbReference type="GO" id="GO:0045944">
    <property type="term" value="P:positive regulation of transcription by RNA polymerase II"/>
    <property type="evidence" value="ECO:0007669"/>
    <property type="project" value="TreeGrafter"/>
</dbReference>
<dbReference type="GO" id="GO:0005634">
    <property type="term" value="C:nucleus"/>
    <property type="evidence" value="ECO:0007669"/>
    <property type="project" value="TreeGrafter"/>
</dbReference>
<dbReference type="PANTHER" id="PTHR24403">
    <property type="entry name" value="ZINC FINGER PROTEIN"/>
    <property type="match status" value="1"/>
</dbReference>
<feature type="compositionally biased region" description="Polar residues" evidence="5">
    <location>
        <begin position="481"/>
        <end position="491"/>
    </location>
</feature>
<accession>A0AAV2TTC3</accession>
<evidence type="ECO:0000256" key="2">
    <source>
        <dbReference type="ARBA" id="ARBA00022737"/>
    </source>
</evidence>
<dbReference type="AlphaFoldDB" id="A0AAV2TTC3"/>